<protein>
    <submittedName>
        <fullName evidence="1">Uncharacterized protein</fullName>
    </submittedName>
</protein>
<evidence type="ECO:0000313" key="2">
    <source>
        <dbReference type="Proteomes" id="UP000199452"/>
    </source>
</evidence>
<dbReference type="Proteomes" id="UP000199452">
    <property type="component" value="Unassembled WGS sequence"/>
</dbReference>
<reference evidence="1 2" key="1">
    <citation type="submission" date="2016-09" db="EMBL/GenBank/DDBJ databases">
        <authorList>
            <person name="Capua I."/>
            <person name="De Benedictis P."/>
            <person name="Joannis T."/>
            <person name="Lombin L.H."/>
            <person name="Cattoli G."/>
        </authorList>
    </citation>
    <scope>NUCLEOTIDE SEQUENCE [LARGE SCALE GENOMIC DNA]</scope>
    <source>
        <strain evidence="1 2">A7P-90m</strain>
    </source>
</reference>
<name>A0A1G6M2F8_9BACT</name>
<dbReference type="AlphaFoldDB" id="A0A1G6M2F8"/>
<proteinExistence type="predicted"/>
<keyword evidence="2" id="KW-1185">Reference proteome</keyword>
<organism evidence="1 2">
    <name type="scientific">Williamwhitmania taraxaci</name>
    <dbReference type="NCBI Taxonomy" id="1640674"/>
    <lineage>
        <taxon>Bacteria</taxon>
        <taxon>Pseudomonadati</taxon>
        <taxon>Bacteroidota</taxon>
        <taxon>Bacteroidia</taxon>
        <taxon>Bacteroidales</taxon>
        <taxon>Williamwhitmaniaceae</taxon>
        <taxon>Williamwhitmania</taxon>
    </lineage>
</organism>
<accession>A0A1G6M2F8</accession>
<dbReference type="STRING" id="1640674.SAMN05216323_10344"/>
<evidence type="ECO:0000313" key="1">
    <source>
        <dbReference type="EMBL" id="SDC49669.1"/>
    </source>
</evidence>
<dbReference type="EMBL" id="FMYP01000034">
    <property type="protein sequence ID" value="SDC49669.1"/>
    <property type="molecule type" value="Genomic_DNA"/>
</dbReference>
<sequence length="46" mass="5296">MQTHGKVCRAFPLEPLRNISISKHPVSFKIAKPCEINFELVNFKQV</sequence>
<gene>
    <name evidence="1" type="ORF">SAMN05216323_10344</name>
</gene>